<keyword evidence="4" id="KW-1185">Reference proteome</keyword>
<comment type="caution">
    <text evidence="3">The sequence shown here is derived from an EMBL/GenBank/DDBJ whole genome shotgun (WGS) entry which is preliminary data.</text>
</comment>
<evidence type="ECO:0000256" key="1">
    <source>
        <dbReference type="ARBA" id="ARBA00008270"/>
    </source>
</evidence>
<dbReference type="STRING" id="466.Lmac_1916"/>
<evidence type="ECO:0000256" key="2">
    <source>
        <dbReference type="ARBA" id="ARBA00023235"/>
    </source>
</evidence>
<dbReference type="OrthoDB" id="9788221at2"/>
<dbReference type="EMBL" id="LNYL01000044">
    <property type="protein sequence ID" value="KTD25552.1"/>
    <property type="molecule type" value="Genomic_DNA"/>
</dbReference>
<dbReference type="Pfam" id="PF02567">
    <property type="entry name" value="PhzC-PhzF"/>
    <property type="match status" value="1"/>
</dbReference>
<dbReference type="GO" id="GO:0005737">
    <property type="term" value="C:cytoplasm"/>
    <property type="evidence" value="ECO:0007669"/>
    <property type="project" value="TreeGrafter"/>
</dbReference>
<evidence type="ECO:0000313" key="4">
    <source>
        <dbReference type="Proteomes" id="UP000054908"/>
    </source>
</evidence>
<comment type="similarity">
    <text evidence="1">Belongs to the PhzF family.</text>
</comment>
<gene>
    <name evidence="3" type="ORF">Lmac_1916</name>
</gene>
<dbReference type="PIRSF" id="PIRSF016184">
    <property type="entry name" value="PhzC_PhzF"/>
    <property type="match status" value="1"/>
</dbReference>
<dbReference type="SUPFAM" id="SSF54506">
    <property type="entry name" value="Diaminopimelate epimerase-like"/>
    <property type="match status" value="1"/>
</dbReference>
<dbReference type="GO" id="GO:0016853">
    <property type="term" value="F:isomerase activity"/>
    <property type="evidence" value="ECO:0007669"/>
    <property type="project" value="UniProtKB-KW"/>
</dbReference>
<evidence type="ECO:0000313" key="3">
    <source>
        <dbReference type="EMBL" id="KTD25552.1"/>
    </source>
</evidence>
<dbReference type="AlphaFoldDB" id="A0A0W0VZD8"/>
<proteinExistence type="inferred from homology"/>
<dbReference type="PATRIC" id="fig|466.6.peg.2023"/>
<dbReference type="RefSeq" id="WP_058452667.1">
    <property type="nucleotide sequence ID" value="NZ_CAAAIB010000002.1"/>
</dbReference>
<organism evidence="3 4">
    <name type="scientific">Legionella maceachernii</name>
    <dbReference type="NCBI Taxonomy" id="466"/>
    <lineage>
        <taxon>Bacteria</taxon>
        <taxon>Pseudomonadati</taxon>
        <taxon>Pseudomonadota</taxon>
        <taxon>Gammaproteobacteria</taxon>
        <taxon>Legionellales</taxon>
        <taxon>Legionellaceae</taxon>
        <taxon>Legionella</taxon>
    </lineage>
</organism>
<dbReference type="InterPro" id="IPR003719">
    <property type="entry name" value="Phenazine_PhzF-like"/>
</dbReference>
<dbReference type="Gene3D" id="3.10.310.10">
    <property type="entry name" value="Diaminopimelate Epimerase, Chain A, domain 1"/>
    <property type="match status" value="2"/>
</dbReference>
<reference evidence="3 4" key="1">
    <citation type="submission" date="2015-11" db="EMBL/GenBank/DDBJ databases">
        <title>Genomic analysis of 38 Legionella species identifies large and diverse effector repertoires.</title>
        <authorList>
            <person name="Burstein D."/>
            <person name="Amaro F."/>
            <person name="Zusman T."/>
            <person name="Lifshitz Z."/>
            <person name="Cohen O."/>
            <person name="Gilbert J.A."/>
            <person name="Pupko T."/>
            <person name="Shuman H.A."/>
            <person name="Segal G."/>
        </authorList>
    </citation>
    <scope>NUCLEOTIDE SEQUENCE [LARGE SCALE GENOMIC DNA]</scope>
    <source>
        <strain evidence="3 4">PX-1-G2-E2</strain>
    </source>
</reference>
<sequence>MKLTLKVNAFIGQTLLGNPAAVFVSEKPMDTEICQLTAVENQLPVTAFICLLENKFFIRWFTPVSELPLCGHGTLAASYVIYQRHLNPTPEITFYSPQSGELKAKRQENLIFLNFPAKQLTPIACSDNLVKGLAGIEPTEIYDAEDRLLIVLKNGQQVREMKPNIGILKTLTPSGIVITARGETADFVSRTFYPHKPDWEDAVTGASHCALVPYWSKELKKDNLHALQVSSRGGELFCVNEGNRIGIGGRAGWM</sequence>
<keyword evidence="2" id="KW-0413">Isomerase</keyword>
<protein>
    <submittedName>
        <fullName evidence="3">Phenazine biosynthesis PhzF</fullName>
    </submittedName>
</protein>
<dbReference type="PANTHER" id="PTHR13774">
    <property type="entry name" value="PHENAZINE BIOSYNTHESIS PROTEIN"/>
    <property type="match status" value="1"/>
</dbReference>
<dbReference type="Proteomes" id="UP000054908">
    <property type="component" value="Unassembled WGS sequence"/>
</dbReference>
<name>A0A0W0VZD8_9GAMM</name>
<accession>A0A0W0VZD8</accession>
<dbReference type="PANTHER" id="PTHR13774:SF17">
    <property type="entry name" value="PHENAZINE BIOSYNTHESIS-LIKE DOMAIN-CONTAINING PROTEIN"/>
    <property type="match status" value="1"/>
</dbReference>